<evidence type="ECO:0000256" key="1">
    <source>
        <dbReference type="SAM" id="MobiDB-lite"/>
    </source>
</evidence>
<gene>
    <name evidence="3" type="ORF">R3Q16_34170</name>
</gene>
<accession>A0ABU4C566</accession>
<sequence length="111" mass="12472">MKTTTPALARHRLAKILVVGAIAALPLGISVAPATAVTASAADHPWQSECDHNGPWQWQQNRGNWEFNNCDNNNGHWERHGDRDNGNWMWHRDRDDTPSQQPPAFNFFGSS</sequence>
<organism evidence="3 4">
    <name type="scientific">Rhodococcus globerulus</name>
    <dbReference type="NCBI Taxonomy" id="33008"/>
    <lineage>
        <taxon>Bacteria</taxon>
        <taxon>Bacillati</taxon>
        <taxon>Actinomycetota</taxon>
        <taxon>Actinomycetes</taxon>
        <taxon>Mycobacteriales</taxon>
        <taxon>Nocardiaceae</taxon>
        <taxon>Rhodococcus</taxon>
    </lineage>
</organism>
<feature type="signal peptide" evidence="2">
    <location>
        <begin position="1"/>
        <end position="36"/>
    </location>
</feature>
<keyword evidence="4" id="KW-1185">Reference proteome</keyword>
<reference evidence="3 4" key="1">
    <citation type="submission" date="2023-10" db="EMBL/GenBank/DDBJ databases">
        <title>Development of a sustainable strategy for remediation of hydrocarbon-contaminated territories based on the waste exchange concept.</title>
        <authorList>
            <person name="Krivoruchko A."/>
        </authorList>
    </citation>
    <scope>NUCLEOTIDE SEQUENCE [LARGE SCALE GENOMIC DNA]</scope>
    <source>
        <strain evidence="3 4">IEGM 1203</strain>
    </source>
</reference>
<protein>
    <recommendedName>
        <fullName evidence="5">Secreted protein</fullName>
    </recommendedName>
</protein>
<name>A0ABU4C566_RHOGO</name>
<feature type="chain" id="PRO_5045607843" description="Secreted protein" evidence="2">
    <location>
        <begin position="37"/>
        <end position="111"/>
    </location>
</feature>
<feature type="region of interest" description="Disordered" evidence="1">
    <location>
        <begin position="75"/>
        <end position="111"/>
    </location>
</feature>
<dbReference type="RefSeq" id="WP_317546236.1">
    <property type="nucleotide sequence ID" value="NZ_JAWLKB010000063.1"/>
</dbReference>
<dbReference type="EMBL" id="JAWLKB010000063">
    <property type="protein sequence ID" value="MDV6271641.1"/>
    <property type="molecule type" value="Genomic_DNA"/>
</dbReference>
<evidence type="ECO:0008006" key="5">
    <source>
        <dbReference type="Google" id="ProtNLM"/>
    </source>
</evidence>
<feature type="compositionally biased region" description="Basic and acidic residues" evidence="1">
    <location>
        <begin position="76"/>
        <end position="97"/>
    </location>
</feature>
<dbReference type="Proteomes" id="UP001185927">
    <property type="component" value="Unassembled WGS sequence"/>
</dbReference>
<evidence type="ECO:0000256" key="2">
    <source>
        <dbReference type="SAM" id="SignalP"/>
    </source>
</evidence>
<comment type="caution">
    <text evidence="3">The sequence shown here is derived from an EMBL/GenBank/DDBJ whole genome shotgun (WGS) entry which is preliminary data.</text>
</comment>
<proteinExistence type="predicted"/>
<feature type="compositionally biased region" description="Polar residues" evidence="1">
    <location>
        <begin position="98"/>
        <end position="111"/>
    </location>
</feature>
<evidence type="ECO:0000313" key="4">
    <source>
        <dbReference type="Proteomes" id="UP001185927"/>
    </source>
</evidence>
<evidence type="ECO:0000313" key="3">
    <source>
        <dbReference type="EMBL" id="MDV6271641.1"/>
    </source>
</evidence>
<keyword evidence="2" id="KW-0732">Signal</keyword>